<keyword evidence="3" id="KW-1185">Reference proteome</keyword>
<reference evidence="2" key="1">
    <citation type="submission" date="2022-11" db="EMBL/GenBank/DDBJ databases">
        <authorList>
            <person name="Morgan W.R."/>
            <person name="Tartar A."/>
        </authorList>
    </citation>
    <scope>NUCLEOTIDE SEQUENCE</scope>
    <source>
        <strain evidence="2">ARSEF 373</strain>
    </source>
</reference>
<dbReference type="AlphaFoldDB" id="A0AAV2YUG1"/>
<proteinExistence type="predicted"/>
<evidence type="ECO:0000256" key="1">
    <source>
        <dbReference type="SAM" id="MobiDB-lite"/>
    </source>
</evidence>
<dbReference type="SUPFAM" id="SSF54160">
    <property type="entry name" value="Chromo domain-like"/>
    <property type="match status" value="1"/>
</dbReference>
<accession>A0AAV2YUG1</accession>
<evidence type="ECO:0000313" key="3">
    <source>
        <dbReference type="Proteomes" id="UP001146120"/>
    </source>
</evidence>
<organism evidence="2 3">
    <name type="scientific">Lagenidium giganteum</name>
    <dbReference type="NCBI Taxonomy" id="4803"/>
    <lineage>
        <taxon>Eukaryota</taxon>
        <taxon>Sar</taxon>
        <taxon>Stramenopiles</taxon>
        <taxon>Oomycota</taxon>
        <taxon>Peronosporomycetes</taxon>
        <taxon>Pythiales</taxon>
        <taxon>Pythiaceae</taxon>
    </lineage>
</organism>
<sequence>MINRNVAKLKLPASMNRVHSSFNIELLTKFVPSPQKFGPRPIPKAAPIVIDDTTGEMLHIVERLLKQKQFNRKRYWLVQWHGLPRAKTPGKRKPCSRSYPTGPT</sequence>
<evidence type="ECO:0008006" key="4">
    <source>
        <dbReference type="Google" id="ProtNLM"/>
    </source>
</evidence>
<comment type="caution">
    <text evidence="2">The sequence shown here is derived from an EMBL/GenBank/DDBJ whole genome shotgun (WGS) entry which is preliminary data.</text>
</comment>
<reference evidence="2" key="2">
    <citation type="journal article" date="2023" name="Microbiol Resour">
        <title>Decontamination and Annotation of the Draft Genome Sequence of the Oomycete Lagenidium giganteum ARSEF 373.</title>
        <authorList>
            <person name="Morgan W.R."/>
            <person name="Tartar A."/>
        </authorList>
    </citation>
    <scope>NUCLEOTIDE SEQUENCE</scope>
    <source>
        <strain evidence="2">ARSEF 373</strain>
    </source>
</reference>
<dbReference type="Proteomes" id="UP001146120">
    <property type="component" value="Unassembled WGS sequence"/>
</dbReference>
<feature type="region of interest" description="Disordered" evidence="1">
    <location>
        <begin position="85"/>
        <end position="104"/>
    </location>
</feature>
<protein>
    <recommendedName>
        <fullName evidence="4">Chromo domain-containing protein</fullName>
    </recommendedName>
</protein>
<evidence type="ECO:0000313" key="2">
    <source>
        <dbReference type="EMBL" id="DAZ96852.1"/>
    </source>
</evidence>
<dbReference type="EMBL" id="DAKRPA010000154">
    <property type="protein sequence ID" value="DAZ96852.1"/>
    <property type="molecule type" value="Genomic_DNA"/>
</dbReference>
<name>A0AAV2YUG1_9STRA</name>
<dbReference type="InterPro" id="IPR016197">
    <property type="entry name" value="Chromo-like_dom_sf"/>
</dbReference>
<gene>
    <name evidence="2" type="ORF">N0F65_008283</name>
</gene>